<accession>A0A7R9M2K4</accession>
<keyword evidence="5" id="KW-1185">Reference proteome</keyword>
<proteinExistence type="inferred from homology"/>
<dbReference type="OrthoDB" id="6435135at2759"/>
<dbReference type="AlphaFoldDB" id="A0A7R9M2K4"/>
<comment type="similarity">
    <text evidence="1">Belongs to the PEP-utilizing enzyme family.</text>
</comment>
<feature type="domain" description="PEP-utilising enzyme mobile" evidence="2">
    <location>
        <begin position="646"/>
        <end position="690"/>
    </location>
</feature>
<dbReference type="InterPro" id="IPR008279">
    <property type="entry name" value="PEP-util_enz_mobile_dom"/>
</dbReference>
<evidence type="ECO:0000259" key="2">
    <source>
        <dbReference type="Pfam" id="PF00391"/>
    </source>
</evidence>
<protein>
    <recommendedName>
        <fullName evidence="6">Phosphoenolpyruvate synthase</fullName>
    </recommendedName>
</protein>
<reference evidence="4" key="1">
    <citation type="submission" date="2020-11" db="EMBL/GenBank/DDBJ databases">
        <authorList>
            <person name="Tran Van P."/>
        </authorList>
    </citation>
    <scope>NUCLEOTIDE SEQUENCE</scope>
</reference>
<dbReference type="InterPro" id="IPR002192">
    <property type="entry name" value="PPDK_AMP/ATP-bd"/>
</dbReference>
<name>A0A7R9M2K4_9ACAR</name>
<evidence type="ECO:0000313" key="4">
    <source>
        <dbReference type="EMBL" id="CAD7652354.1"/>
    </source>
</evidence>
<dbReference type="Pfam" id="PF00391">
    <property type="entry name" value="PEP-utilizers"/>
    <property type="match status" value="2"/>
</dbReference>
<feature type="domain" description="Pyruvate phosphate dikinase AMP/ATP-binding" evidence="3">
    <location>
        <begin position="1"/>
        <end position="146"/>
    </location>
</feature>
<evidence type="ECO:0008006" key="6">
    <source>
        <dbReference type="Google" id="ProtNLM"/>
    </source>
</evidence>
<dbReference type="GO" id="GO:0005524">
    <property type="term" value="F:ATP binding"/>
    <property type="evidence" value="ECO:0007669"/>
    <property type="project" value="InterPro"/>
</dbReference>
<dbReference type="PANTHER" id="PTHR43615:SF1">
    <property type="entry name" value="PPDK_N DOMAIN-CONTAINING PROTEIN"/>
    <property type="match status" value="1"/>
</dbReference>
<dbReference type="Gene3D" id="3.30.470.20">
    <property type="entry name" value="ATP-grasp fold, B domain"/>
    <property type="match status" value="1"/>
</dbReference>
<evidence type="ECO:0000256" key="1">
    <source>
        <dbReference type="ARBA" id="ARBA00007837"/>
    </source>
</evidence>
<feature type="domain" description="PEP-utilising enzyme mobile" evidence="2">
    <location>
        <begin position="1185"/>
        <end position="1254"/>
    </location>
</feature>
<dbReference type="EMBL" id="CAJPVJ010005441">
    <property type="protein sequence ID" value="CAG2169541.1"/>
    <property type="molecule type" value="Genomic_DNA"/>
</dbReference>
<gene>
    <name evidence="4" type="ORF">ONB1V03_LOCUS9017</name>
</gene>
<evidence type="ECO:0000313" key="5">
    <source>
        <dbReference type="Proteomes" id="UP000728032"/>
    </source>
</evidence>
<dbReference type="InterPro" id="IPR036637">
    <property type="entry name" value="Phosphohistidine_dom_sf"/>
</dbReference>
<dbReference type="GO" id="GO:0016301">
    <property type="term" value="F:kinase activity"/>
    <property type="evidence" value="ECO:0007669"/>
    <property type="project" value="InterPro"/>
</dbReference>
<evidence type="ECO:0000259" key="3">
    <source>
        <dbReference type="Pfam" id="PF01326"/>
    </source>
</evidence>
<dbReference type="Proteomes" id="UP000728032">
    <property type="component" value="Unassembled WGS sequence"/>
</dbReference>
<dbReference type="PANTHER" id="PTHR43615">
    <property type="entry name" value="PHOSPHOENOLPYRUVATE SYNTHASE-RELATED"/>
    <property type="match status" value="1"/>
</dbReference>
<dbReference type="Pfam" id="PF01326">
    <property type="entry name" value="PPDK_N"/>
    <property type="match status" value="1"/>
</dbReference>
<organism evidence="4">
    <name type="scientific">Oppiella nova</name>
    <dbReference type="NCBI Taxonomy" id="334625"/>
    <lineage>
        <taxon>Eukaryota</taxon>
        <taxon>Metazoa</taxon>
        <taxon>Ecdysozoa</taxon>
        <taxon>Arthropoda</taxon>
        <taxon>Chelicerata</taxon>
        <taxon>Arachnida</taxon>
        <taxon>Acari</taxon>
        <taxon>Acariformes</taxon>
        <taxon>Sarcoptiformes</taxon>
        <taxon>Oribatida</taxon>
        <taxon>Brachypylina</taxon>
        <taxon>Oppioidea</taxon>
        <taxon>Oppiidae</taxon>
        <taxon>Oppiella</taxon>
    </lineage>
</organism>
<dbReference type="Gene3D" id="3.50.30.10">
    <property type="entry name" value="Phosphohistidine domain"/>
    <property type="match status" value="2"/>
</dbReference>
<dbReference type="InterPro" id="IPR051549">
    <property type="entry name" value="PEP_Utilizing_Enz"/>
</dbReference>
<dbReference type="EMBL" id="OC920266">
    <property type="protein sequence ID" value="CAD7652354.1"/>
    <property type="molecule type" value="Genomic_DNA"/>
</dbReference>
<sequence>MVGCESAGVMFTCDPITGDERVLEITGNYGLGESVVSASSEPDTIRLSVNIESNSLSKRRHITGIVDKVIGQKKTIIKLSESGGTVEEEIEDQNSCCISDEDVYRLGDLGLIIQSHYGNTRDIEWGLKGGKIFMLQSRPVTNLDNSYTDYEIMHEIDTAHPTEFEIYSRAHWGENYPGVSTCLVFSFLWANKSSIFREVLDEDPSATMEDYNPYIDFMGCCYNQLFFNLTNYSFARFYDYPESKSAEYSVLAFFGHHITDKDVLQMFRERRQYVNKPKLWPTLKYYANIFLFGRKTMFDTIDKHMGKYDMAAKLRQYSGAKQVFAGLMNEYMVTDVMFFNHSWASQGSTIKNGILRYILETAQKDNPNLEIDFNSMISSCDEVISAEVPNRLREIAKAIRDKEGFRQLSDEKALEMLQKGTDEASQLFKEFLQIHGHRGYKEMDPYHKPWEDNPIPCIKNIKGILTGGDNFLKPKVIKTVDEVVNELRTPLSFWRRYLLRKVFLPWSRKGVGYREVSKGFMVWFNHRIRKGFRYLAQTMVSEGLIPSIDTFFFLTIDEIERLCNGDRDALLLSKTKLRRRLFTQMDRYKFEEIIKGPEMRPKNFEDSIRVNHIKEGSLQLSGTPVSLGTVRARVCVAEDIIEADNIQPGDILITYSTDIGWSPYFPLLSGIITEIGGTISHGAVIAREYEWGLFGGQIFMLQSRPVTNLDNSYTDYEIMHELDTPHQTEFEIYSRAHWGENFPGASSWIVLNWFWSNKSTFMGISQGSFSAEDYNPFVETMGVQYNQVMFNLTNGKMDFFADYPESKQAQQMVLAMFGHHIDDEDVLKSFKVKRLERASSSFVGKVRIFYFIINALLFGPKNLLKTKSLFMEEKKYDLVNILRQFSNSKAIYNEILDNYHIISNTAFANHGPVSMGSSLKNAILKATLQGAMKDNPDLDADLNEMISSCNDVISAEVPNSLRDIAKSIKDKQTFKQLSDEEALQVLYKGTDESSLKFKQFLERHGHRGYRELDPMYKPWKGNPIPCIKTIKVRFRSEKQLEAKVGKSVDQLIEELKTPLTPIKRLLVKKLILPYTQRGIGYREISKYFMIWLNNKLREGFWYLAEQMVREGLIPSAESFFYLTVTEVEALCNGDRDPLILARFEDRIILPNLGTGMVQMKGTPVSNGSIKARVCVSEDITEADNIQPGDILITYSTDIGWSPYFPLLSGIITEIGGTISHGAVIAREFGIPCLIAVEGACRAFKTGDICVLDTKSATITKVE</sequence>
<dbReference type="SUPFAM" id="SSF56059">
    <property type="entry name" value="Glutathione synthetase ATP-binding domain-like"/>
    <property type="match status" value="1"/>
</dbReference>
<dbReference type="SUPFAM" id="SSF52009">
    <property type="entry name" value="Phosphohistidine domain"/>
    <property type="match status" value="2"/>
</dbReference>